<dbReference type="Proteomes" id="UP000268014">
    <property type="component" value="Unassembled WGS sequence"/>
</dbReference>
<dbReference type="EMBL" id="UZAF01021896">
    <property type="protein sequence ID" value="VDO81735.1"/>
    <property type="molecule type" value="Genomic_DNA"/>
</dbReference>
<dbReference type="OrthoDB" id="10372831at2759"/>
<evidence type="ECO:0000313" key="3">
    <source>
        <dbReference type="Proteomes" id="UP000268014"/>
    </source>
</evidence>
<keyword evidence="3" id="KW-1185">Reference proteome</keyword>
<evidence type="ECO:0000256" key="1">
    <source>
        <dbReference type="SAM" id="SignalP"/>
    </source>
</evidence>
<protein>
    <submittedName>
        <fullName evidence="4">Endoplasmic reticulum resident protein 29</fullName>
    </submittedName>
</protein>
<dbReference type="AlphaFoldDB" id="A0A0N4X709"/>
<proteinExistence type="predicted"/>
<reference evidence="4" key="1">
    <citation type="submission" date="2017-02" db="UniProtKB">
        <authorList>
            <consortium name="WormBaseParasite"/>
        </authorList>
    </citation>
    <scope>IDENTIFICATION</scope>
</reference>
<accession>A0A0N4X709</accession>
<organism evidence="4">
    <name type="scientific">Haemonchus placei</name>
    <name type="common">Barber's pole worm</name>
    <dbReference type="NCBI Taxonomy" id="6290"/>
    <lineage>
        <taxon>Eukaryota</taxon>
        <taxon>Metazoa</taxon>
        <taxon>Ecdysozoa</taxon>
        <taxon>Nematoda</taxon>
        <taxon>Chromadorea</taxon>
        <taxon>Rhabditida</taxon>
        <taxon>Rhabditina</taxon>
        <taxon>Rhabditomorpha</taxon>
        <taxon>Strongyloidea</taxon>
        <taxon>Trichostrongylidae</taxon>
        <taxon>Haemonchus</taxon>
    </lineage>
</organism>
<sequence>MNPITVIVMLCISFSMANKCKPDPLNFDYEKFEDMHTTDKEVLKQNLKPHLNKEDLFLLWQVDVNPDPILRKNAVPTVVFPHDNSKDPFFFVYYPAKSNTTQQFEEMSAKEFVDFLDRC</sequence>
<feature type="chain" id="PRO_5043124391" evidence="1">
    <location>
        <begin position="18"/>
        <end position="119"/>
    </location>
</feature>
<evidence type="ECO:0000313" key="2">
    <source>
        <dbReference type="EMBL" id="VDO81735.1"/>
    </source>
</evidence>
<keyword evidence="1" id="KW-0732">Signal</keyword>
<gene>
    <name evidence="2" type="ORF">HPLM_LOCUS20143</name>
</gene>
<dbReference type="WBParaSite" id="HPLM_0002015101-mRNA-1">
    <property type="protein sequence ID" value="HPLM_0002015101-mRNA-1"/>
    <property type="gene ID" value="HPLM_0002015101"/>
</dbReference>
<reference evidence="2 3" key="2">
    <citation type="submission" date="2018-11" db="EMBL/GenBank/DDBJ databases">
        <authorList>
            <consortium name="Pathogen Informatics"/>
        </authorList>
    </citation>
    <scope>NUCLEOTIDE SEQUENCE [LARGE SCALE GENOMIC DNA]</scope>
    <source>
        <strain evidence="2 3">MHpl1</strain>
    </source>
</reference>
<evidence type="ECO:0000313" key="4">
    <source>
        <dbReference type="WBParaSite" id="HPLM_0002015101-mRNA-1"/>
    </source>
</evidence>
<feature type="signal peptide" evidence="1">
    <location>
        <begin position="1"/>
        <end position="17"/>
    </location>
</feature>
<name>A0A0N4X709_HAEPC</name>
<dbReference type="OMA" id="FFVYYPA"/>